<dbReference type="InterPro" id="IPR032675">
    <property type="entry name" value="LRR_dom_sf"/>
</dbReference>
<keyword evidence="2" id="KW-1185">Reference proteome</keyword>
<dbReference type="SUPFAM" id="SSF52047">
    <property type="entry name" value="RNI-like"/>
    <property type="match status" value="1"/>
</dbReference>
<evidence type="ECO:0000313" key="1">
    <source>
        <dbReference type="EMBL" id="KAF9468375.1"/>
    </source>
</evidence>
<protein>
    <recommendedName>
        <fullName evidence="3">F-box domain-containing protein</fullName>
    </recommendedName>
</protein>
<dbReference type="Gene3D" id="3.80.10.10">
    <property type="entry name" value="Ribonuclease Inhibitor"/>
    <property type="match status" value="1"/>
</dbReference>
<accession>A0A9P5YGS6</accession>
<sequence>MQTHQCLFIVEILDNICFQLATDIIEGGSSSLSALARTCRAFHDTALDHLWSDINDITPLVNCMPLDLWGIELNEVEELSRPIVDHDWIRFREYSRRVKSISVDEDPQCSVDVYRLLSEATGDRPLLPNVKKVIWSPHDYAYLLQLHVVMGPKVIDLTLPLDHVGMEYGEEERFEVIRNLASAYPHLQHVDLTYSQNTLEEVDLVSSVVCSWAHLRTLEVNTLSPAALVHLASLPYLQRLSFADVDTETPLENFPQPSAPISFPALQYLAIIATKLSSCSSLIETMQSCALKEINIEVYGHQLVTGWRHLFLALKNHCKASSLTSAHFRECSFPPLPENMAEYTGTIDTIQPLLSFPNLSSVRMPFPQTIITNSAAETMAVAWPRLKQLVLLPWNHMQQHQPCLTLQGLIPFVNHCPELESLSLTLDALLIPSNHSKIENSHFQNGGKGPVLLLDSDGSMIESQQEVATFLSTLRINIQSAHADSGRDVGLSSEWLLVESFLNDSHSESIKRGNAR</sequence>
<proteinExistence type="predicted"/>
<evidence type="ECO:0008006" key="3">
    <source>
        <dbReference type="Google" id="ProtNLM"/>
    </source>
</evidence>
<organism evidence="1 2">
    <name type="scientific">Collybia nuda</name>
    <dbReference type="NCBI Taxonomy" id="64659"/>
    <lineage>
        <taxon>Eukaryota</taxon>
        <taxon>Fungi</taxon>
        <taxon>Dikarya</taxon>
        <taxon>Basidiomycota</taxon>
        <taxon>Agaricomycotina</taxon>
        <taxon>Agaricomycetes</taxon>
        <taxon>Agaricomycetidae</taxon>
        <taxon>Agaricales</taxon>
        <taxon>Tricholomatineae</taxon>
        <taxon>Clitocybaceae</taxon>
        <taxon>Collybia</taxon>
    </lineage>
</organism>
<evidence type="ECO:0000313" key="2">
    <source>
        <dbReference type="Proteomes" id="UP000807353"/>
    </source>
</evidence>
<comment type="caution">
    <text evidence="1">The sequence shown here is derived from an EMBL/GenBank/DDBJ whole genome shotgun (WGS) entry which is preliminary data.</text>
</comment>
<dbReference type="EMBL" id="MU150233">
    <property type="protein sequence ID" value="KAF9468375.1"/>
    <property type="molecule type" value="Genomic_DNA"/>
</dbReference>
<dbReference type="AlphaFoldDB" id="A0A9P5YGS6"/>
<dbReference type="Proteomes" id="UP000807353">
    <property type="component" value="Unassembled WGS sequence"/>
</dbReference>
<name>A0A9P5YGS6_9AGAR</name>
<dbReference type="OrthoDB" id="2841072at2759"/>
<gene>
    <name evidence="1" type="ORF">BDZ94DRAFT_1246630</name>
</gene>
<reference evidence="1" key="1">
    <citation type="submission" date="2020-11" db="EMBL/GenBank/DDBJ databases">
        <authorList>
            <consortium name="DOE Joint Genome Institute"/>
            <person name="Ahrendt S."/>
            <person name="Riley R."/>
            <person name="Andreopoulos W."/>
            <person name="Labutti K."/>
            <person name="Pangilinan J."/>
            <person name="Ruiz-Duenas F.J."/>
            <person name="Barrasa J.M."/>
            <person name="Sanchez-Garcia M."/>
            <person name="Camarero S."/>
            <person name="Miyauchi S."/>
            <person name="Serrano A."/>
            <person name="Linde D."/>
            <person name="Babiker R."/>
            <person name="Drula E."/>
            <person name="Ayuso-Fernandez I."/>
            <person name="Pacheco R."/>
            <person name="Padilla G."/>
            <person name="Ferreira P."/>
            <person name="Barriuso J."/>
            <person name="Kellner H."/>
            <person name="Castanera R."/>
            <person name="Alfaro M."/>
            <person name="Ramirez L."/>
            <person name="Pisabarro A.G."/>
            <person name="Kuo A."/>
            <person name="Tritt A."/>
            <person name="Lipzen A."/>
            <person name="He G."/>
            <person name="Yan M."/>
            <person name="Ng V."/>
            <person name="Cullen D."/>
            <person name="Martin F."/>
            <person name="Rosso M.-N."/>
            <person name="Henrissat B."/>
            <person name="Hibbett D."/>
            <person name="Martinez A.T."/>
            <person name="Grigoriev I.V."/>
        </authorList>
    </citation>
    <scope>NUCLEOTIDE SEQUENCE</scope>
    <source>
        <strain evidence="1">CBS 247.69</strain>
    </source>
</reference>